<keyword evidence="4" id="KW-1185">Reference proteome</keyword>
<name>A0A8H6M756_9AGAR</name>
<dbReference type="EMBL" id="JACGCI010000038">
    <property type="protein sequence ID" value="KAF6753767.1"/>
    <property type="molecule type" value="Genomic_DNA"/>
</dbReference>
<dbReference type="OrthoDB" id="10373146at2759"/>
<keyword evidence="2" id="KW-0732">Signal</keyword>
<dbReference type="AlphaFoldDB" id="A0A8H6M756"/>
<protein>
    <submittedName>
        <fullName evidence="3">Uncharacterized protein</fullName>
    </submittedName>
</protein>
<organism evidence="3 4">
    <name type="scientific">Ephemerocybe angulata</name>
    <dbReference type="NCBI Taxonomy" id="980116"/>
    <lineage>
        <taxon>Eukaryota</taxon>
        <taxon>Fungi</taxon>
        <taxon>Dikarya</taxon>
        <taxon>Basidiomycota</taxon>
        <taxon>Agaricomycotina</taxon>
        <taxon>Agaricomycetes</taxon>
        <taxon>Agaricomycetidae</taxon>
        <taxon>Agaricales</taxon>
        <taxon>Agaricineae</taxon>
        <taxon>Psathyrellaceae</taxon>
        <taxon>Ephemerocybe</taxon>
    </lineage>
</organism>
<feature type="signal peptide" evidence="2">
    <location>
        <begin position="1"/>
        <end position="22"/>
    </location>
</feature>
<evidence type="ECO:0000313" key="3">
    <source>
        <dbReference type="EMBL" id="KAF6753767.1"/>
    </source>
</evidence>
<comment type="caution">
    <text evidence="3">The sequence shown here is derived from an EMBL/GenBank/DDBJ whole genome shotgun (WGS) entry which is preliminary data.</text>
</comment>
<accession>A0A8H6M756</accession>
<evidence type="ECO:0000313" key="4">
    <source>
        <dbReference type="Proteomes" id="UP000521943"/>
    </source>
</evidence>
<evidence type="ECO:0000256" key="2">
    <source>
        <dbReference type="SAM" id="SignalP"/>
    </source>
</evidence>
<dbReference type="Proteomes" id="UP000521943">
    <property type="component" value="Unassembled WGS sequence"/>
</dbReference>
<dbReference type="PROSITE" id="PS51257">
    <property type="entry name" value="PROKAR_LIPOPROTEIN"/>
    <property type="match status" value="1"/>
</dbReference>
<sequence length="113" mass="12210">MKPDLLFLISTIVACWIPAAFAIPVPKADTSLARSLPLDVDPNVLVPRVVIGQNAQLWPPPRKPSKQRPSRPGSERQRKTTLKEKIKKIFKFGQKPPPDPGAEGADGGVPATG</sequence>
<evidence type="ECO:0000256" key="1">
    <source>
        <dbReference type="SAM" id="MobiDB-lite"/>
    </source>
</evidence>
<gene>
    <name evidence="3" type="ORF">DFP72DRAFT_901455</name>
</gene>
<feature type="compositionally biased region" description="Basic and acidic residues" evidence="1">
    <location>
        <begin position="73"/>
        <end position="84"/>
    </location>
</feature>
<feature type="region of interest" description="Disordered" evidence="1">
    <location>
        <begin position="55"/>
        <end position="113"/>
    </location>
</feature>
<feature type="chain" id="PRO_5034385336" evidence="2">
    <location>
        <begin position="23"/>
        <end position="113"/>
    </location>
</feature>
<reference evidence="3 4" key="1">
    <citation type="submission" date="2020-07" db="EMBL/GenBank/DDBJ databases">
        <title>Comparative genomics of pyrophilous fungi reveals a link between fire events and developmental genes.</title>
        <authorList>
            <consortium name="DOE Joint Genome Institute"/>
            <person name="Steindorff A.S."/>
            <person name="Carver A."/>
            <person name="Calhoun S."/>
            <person name="Stillman K."/>
            <person name="Liu H."/>
            <person name="Lipzen A."/>
            <person name="Pangilinan J."/>
            <person name="Labutti K."/>
            <person name="Bruns T.D."/>
            <person name="Grigoriev I.V."/>
        </authorList>
    </citation>
    <scope>NUCLEOTIDE SEQUENCE [LARGE SCALE GENOMIC DNA]</scope>
    <source>
        <strain evidence="3 4">CBS 144469</strain>
    </source>
</reference>
<proteinExistence type="predicted"/>